<dbReference type="GO" id="GO:0005737">
    <property type="term" value="C:cytoplasm"/>
    <property type="evidence" value="ECO:0007669"/>
    <property type="project" value="UniProtKB-SubCell"/>
</dbReference>
<dbReference type="SMART" id="SM00589">
    <property type="entry name" value="PRY"/>
    <property type="match status" value="1"/>
</dbReference>
<dbReference type="SUPFAM" id="SSF52047">
    <property type="entry name" value="RNI-like"/>
    <property type="match status" value="1"/>
</dbReference>
<dbReference type="InterPro" id="IPR027417">
    <property type="entry name" value="P-loop_NTPase"/>
</dbReference>
<dbReference type="PANTHER" id="PTHR24106">
    <property type="entry name" value="NACHT, LRR AND CARD DOMAINS-CONTAINING"/>
    <property type="match status" value="1"/>
</dbReference>
<dbReference type="SMART" id="SM01288">
    <property type="entry name" value="FISNA"/>
    <property type="match status" value="1"/>
</dbReference>
<proteinExistence type="predicted"/>
<name>A0A8T3CKZ1_9TELE</name>
<dbReference type="FunFam" id="3.40.50.300:FF:000210">
    <property type="entry name" value="Si:dkey-16p6.1"/>
    <property type="match status" value="1"/>
</dbReference>
<dbReference type="InterPro" id="IPR007111">
    <property type="entry name" value="NACHT_NTPase"/>
</dbReference>
<dbReference type="InterPro" id="IPR013320">
    <property type="entry name" value="ConA-like_dom_sf"/>
</dbReference>
<dbReference type="PROSITE" id="PS50837">
    <property type="entry name" value="NACHT"/>
    <property type="match status" value="1"/>
</dbReference>
<dbReference type="InterPro" id="IPR003879">
    <property type="entry name" value="Butyrophylin_SPRY"/>
</dbReference>
<reference evidence="10" key="1">
    <citation type="submission" date="2021-01" db="EMBL/GenBank/DDBJ databases">
        <authorList>
            <person name="Zahm M."/>
            <person name="Roques C."/>
            <person name="Cabau C."/>
            <person name="Klopp C."/>
            <person name="Donnadieu C."/>
            <person name="Jouanno E."/>
            <person name="Lampietro C."/>
            <person name="Louis A."/>
            <person name="Herpin A."/>
            <person name="Echchiki A."/>
            <person name="Berthelot C."/>
            <person name="Parey E."/>
            <person name="Roest-Crollius H."/>
            <person name="Braasch I."/>
            <person name="Postlethwait J."/>
            <person name="Bobe J."/>
            <person name="Montfort J."/>
            <person name="Bouchez O."/>
            <person name="Begum T."/>
            <person name="Mejri S."/>
            <person name="Adams A."/>
            <person name="Chen W.-J."/>
            <person name="Guiguen Y."/>
        </authorList>
    </citation>
    <scope>NUCLEOTIDE SEQUENCE</scope>
    <source>
        <tissue evidence="10">Blood</tissue>
    </source>
</reference>
<dbReference type="Pfam" id="PF17779">
    <property type="entry name" value="WHD_NOD2"/>
    <property type="match status" value="1"/>
</dbReference>
<evidence type="ECO:0000256" key="4">
    <source>
        <dbReference type="ARBA" id="ARBA00022737"/>
    </source>
</evidence>
<dbReference type="Gene3D" id="3.40.50.300">
    <property type="entry name" value="P-loop containing nucleotide triphosphate hydrolases"/>
    <property type="match status" value="1"/>
</dbReference>
<dbReference type="Pfam" id="PF13765">
    <property type="entry name" value="PRY"/>
    <property type="match status" value="1"/>
</dbReference>
<evidence type="ECO:0000256" key="5">
    <source>
        <dbReference type="ARBA" id="ARBA00022741"/>
    </source>
</evidence>
<evidence type="ECO:0000313" key="11">
    <source>
        <dbReference type="Proteomes" id="UP000829720"/>
    </source>
</evidence>
<dbReference type="InterPro" id="IPR029495">
    <property type="entry name" value="NACHT-assoc"/>
</dbReference>
<dbReference type="InterPro" id="IPR032675">
    <property type="entry name" value="LRR_dom_sf"/>
</dbReference>
<dbReference type="Pfam" id="PF17776">
    <property type="entry name" value="NLRC4_HD2"/>
    <property type="match status" value="1"/>
</dbReference>
<accession>A0A8T3CKZ1</accession>
<dbReference type="Pfam" id="PF14484">
    <property type="entry name" value="FISNA"/>
    <property type="match status" value="1"/>
</dbReference>
<evidence type="ECO:0000256" key="6">
    <source>
        <dbReference type="ARBA" id="ARBA00022840"/>
    </source>
</evidence>
<dbReference type="SMART" id="SM00368">
    <property type="entry name" value="LRR_RI"/>
    <property type="match status" value="8"/>
</dbReference>
<keyword evidence="11" id="KW-1185">Reference proteome</keyword>
<keyword evidence="2" id="KW-0963">Cytoplasm</keyword>
<dbReference type="Gene3D" id="1.10.533.10">
    <property type="entry name" value="Death Domain, Fas"/>
    <property type="match status" value="1"/>
</dbReference>
<dbReference type="PROSITE" id="PS50188">
    <property type="entry name" value="B302_SPRY"/>
    <property type="match status" value="1"/>
</dbReference>
<dbReference type="InterPro" id="IPR041075">
    <property type="entry name" value="NOD1/2_WH"/>
</dbReference>
<dbReference type="GO" id="GO:0005524">
    <property type="term" value="F:ATP binding"/>
    <property type="evidence" value="ECO:0007669"/>
    <property type="project" value="UniProtKB-KW"/>
</dbReference>
<dbReference type="Gene3D" id="3.80.10.10">
    <property type="entry name" value="Ribonuclease Inhibitor"/>
    <property type="match status" value="2"/>
</dbReference>
<dbReference type="SUPFAM" id="SSF47986">
    <property type="entry name" value="DEATH domain"/>
    <property type="match status" value="1"/>
</dbReference>
<dbReference type="OrthoDB" id="120976at2759"/>
<comment type="caution">
    <text evidence="10">The sequence shown here is derived from an EMBL/GenBank/DDBJ whole genome shotgun (WGS) entry which is preliminary data.</text>
</comment>
<gene>
    <name evidence="10" type="ORF">AGOR_G00235040</name>
</gene>
<dbReference type="InterPro" id="IPR001611">
    <property type="entry name" value="Leu-rich_rpt"/>
</dbReference>
<evidence type="ECO:0000256" key="7">
    <source>
        <dbReference type="SAM" id="MobiDB-lite"/>
    </source>
</evidence>
<dbReference type="InterPro" id="IPR043136">
    <property type="entry name" value="B30.2/SPRY_sf"/>
</dbReference>
<evidence type="ECO:0000256" key="1">
    <source>
        <dbReference type="ARBA" id="ARBA00004496"/>
    </source>
</evidence>
<feature type="compositionally biased region" description="Basic and acidic residues" evidence="7">
    <location>
        <begin position="32"/>
        <end position="42"/>
    </location>
</feature>
<protein>
    <recommendedName>
        <fullName evidence="12">NACHT, LRR and PYD domains-containing protein 3-like</fullName>
    </recommendedName>
</protein>
<evidence type="ECO:0008006" key="12">
    <source>
        <dbReference type="Google" id="ProtNLM"/>
    </source>
</evidence>
<dbReference type="SMART" id="SM01289">
    <property type="entry name" value="PYRIN"/>
    <property type="match status" value="1"/>
</dbReference>
<evidence type="ECO:0000259" key="9">
    <source>
        <dbReference type="PROSITE" id="PS50837"/>
    </source>
</evidence>
<dbReference type="InterPro" id="IPR006574">
    <property type="entry name" value="PRY"/>
</dbReference>
<dbReference type="EMBL" id="JAERUA010000023">
    <property type="protein sequence ID" value="KAI1883774.1"/>
    <property type="molecule type" value="Genomic_DNA"/>
</dbReference>
<dbReference type="Gene3D" id="2.60.120.920">
    <property type="match status" value="1"/>
</dbReference>
<dbReference type="PRINTS" id="PR01407">
    <property type="entry name" value="BUTYPHLNCDUF"/>
</dbReference>
<dbReference type="Proteomes" id="UP000829720">
    <property type="component" value="Unassembled WGS sequence"/>
</dbReference>
<dbReference type="Pfam" id="PF05729">
    <property type="entry name" value="NACHT"/>
    <property type="match status" value="1"/>
</dbReference>
<dbReference type="AlphaFoldDB" id="A0A8T3CKZ1"/>
<keyword evidence="6" id="KW-0067">ATP-binding</keyword>
<organism evidence="10 11">
    <name type="scientific">Albula goreensis</name>
    <dbReference type="NCBI Taxonomy" id="1534307"/>
    <lineage>
        <taxon>Eukaryota</taxon>
        <taxon>Metazoa</taxon>
        <taxon>Chordata</taxon>
        <taxon>Craniata</taxon>
        <taxon>Vertebrata</taxon>
        <taxon>Euteleostomi</taxon>
        <taxon>Actinopterygii</taxon>
        <taxon>Neopterygii</taxon>
        <taxon>Teleostei</taxon>
        <taxon>Albuliformes</taxon>
        <taxon>Albulidae</taxon>
        <taxon>Albula</taxon>
    </lineage>
</organism>
<dbReference type="Pfam" id="PF13516">
    <property type="entry name" value="LRR_6"/>
    <property type="match status" value="6"/>
</dbReference>
<evidence type="ECO:0000259" key="8">
    <source>
        <dbReference type="PROSITE" id="PS50188"/>
    </source>
</evidence>
<keyword evidence="5" id="KW-0547">Nucleotide-binding</keyword>
<dbReference type="Pfam" id="PF02758">
    <property type="entry name" value="PYRIN"/>
    <property type="match status" value="1"/>
</dbReference>
<evidence type="ECO:0000313" key="10">
    <source>
        <dbReference type="EMBL" id="KAI1883774.1"/>
    </source>
</evidence>
<feature type="domain" description="B30.2/SPRY" evidence="8">
    <location>
        <begin position="1073"/>
        <end position="1263"/>
    </location>
</feature>
<feature type="region of interest" description="Disordered" evidence="7">
    <location>
        <begin position="1"/>
        <end position="72"/>
    </location>
</feature>
<evidence type="ECO:0000256" key="3">
    <source>
        <dbReference type="ARBA" id="ARBA00022614"/>
    </source>
</evidence>
<sequence>MSRAQKRKQGVPDSEMSLSEESGTSSEILSPDSKRARVEREGSPVPSCLSVKSEQSIDHPIQFKGGVTGDPRVRVKRAGSPVPSCLSVKSEQSIDHPIQFKGGVTSDPSVSQNPDQPIILTLTEKSLQRTLGQLKKDELKQFQTQLRQDYSKYFESELEEHYVPDVVKKMLKRCGRETSLITAHILRNMNKMDLADSVENTHQKNESIVRPEEKLKTMLKKKMEYIFQDLTKQGNPTQLDEIYTELFITEGGSGGIKTEHEVRHIMVESKRQTTQETAIHCNDIFKPVSGQKWSFRTVLTKGIAGIGKTVTVQKFLLDWAEAKANQDVKFIFPLPFRDLNLKKEGKFSLVQLLQHYFPDLKETEKFKVDEVKVLFIFDGLDECRLPLDFQNNQICNDVTESTSVDVLLTNLIKGNLLPTAFLWITSRPGAANQIPPECVHRVTEVRGFNDQQKEKYFRKRSRDEQMASRMISHIKSSRSLYTMCHIPVFCWISSSVLEKMLAESDSGKIPTTLTGMYTHFLLIQTSVKNQKYLSADETNPNKMSMLDEEIIVKLGQLAFEQLKKGNLIFYEEDLKECGIDVNEASVYSGLCTVIFKEEAGLYGETVYHFVHLSIQEFLAAFFVLHSCVCKNTNSLRSDKLRTQSHTIQLTEVHMSGVDQALQSKTGHLDLFLIFLLGLSLDSNQALLRGLLAQTTSRASSPDPQTQVGSRAQRMEETVKYIKEKIRKESSADRTINLFHCLNELNESSIVEEIQTTLYSGEISGKRLEPHQCSALAFVLLMREDILDVLDLMMYKTSSAGYQRLVPVVRSSRTALLRACDLTVKSCEVVASALQSVPSYLRELNLCCNYLGDAGVKLLCAGLRSPNCKLEKLDLSFNNVGDLGVKLLSDGLKDPNSTLRSLSLSGCRITEKGFASLAPALSSNPSQLRELDLSYNHTGNAGVRSLCEGLKNPHCKLEKLQLGWCDLTEGCCDDLASVLRSPHSELRDLELRDNELQDSGVRALSAGLEDPHCKLERLGLSGCQVTETGNTCLASVLRSTTSHLRVLDLSYNPLGNSGTRELSAGMGDPNCTRLMNNGGENRNRPGPRKYACRVTLDIATANRRLTLGEMNRKVTWSTKEQPYPDHPERFEKKPQVLCSDGLTGRCYWEVEWCGRGVDIGVAYKGMNRKGDSDDCELGMNSKSWALHCRTEGCLVYHNKRSRVIETPSCRVGVYVDQPSGTLSFFSITSDTQNHLYTFHTTFSEPLYPGFMVWSDSSVTLCCLV</sequence>
<dbReference type="SUPFAM" id="SSF49899">
    <property type="entry name" value="Concanavalin A-like lectins/glucanases"/>
    <property type="match status" value="1"/>
</dbReference>
<keyword evidence="3" id="KW-0433">Leucine-rich repeat</keyword>
<dbReference type="InterPro" id="IPR003877">
    <property type="entry name" value="SPRY_dom"/>
</dbReference>
<feature type="compositionally biased region" description="Polar residues" evidence="7">
    <location>
        <begin position="16"/>
        <end position="28"/>
    </location>
</feature>
<dbReference type="Pfam" id="PF00622">
    <property type="entry name" value="SPRY"/>
    <property type="match status" value="1"/>
</dbReference>
<evidence type="ECO:0000256" key="2">
    <source>
        <dbReference type="ARBA" id="ARBA00022490"/>
    </source>
</evidence>
<comment type="subcellular location">
    <subcellularLocation>
        <location evidence="1">Cytoplasm</location>
    </subcellularLocation>
</comment>
<dbReference type="InterPro" id="IPR041267">
    <property type="entry name" value="NLRP_HD2"/>
</dbReference>
<dbReference type="CDD" id="cd16040">
    <property type="entry name" value="SPRY_PRY_SNTX"/>
    <property type="match status" value="1"/>
</dbReference>
<dbReference type="InterPro" id="IPR011029">
    <property type="entry name" value="DEATH-like_dom_sf"/>
</dbReference>
<feature type="domain" description="NACHT" evidence="9">
    <location>
        <begin position="296"/>
        <end position="430"/>
    </location>
</feature>
<keyword evidence="4" id="KW-0677">Repeat</keyword>
<dbReference type="InterPro" id="IPR004020">
    <property type="entry name" value="DAPIN"/>
</dbReference>
<dbReference type="InterPro" id="IPR001870">
    <property type="entry name" value="B30.2/SPRY"/>
</dbReference>
<dbReference type="SMART" id="SM00449">
    <property type="entry name" value="SPRY"/>
    <property type="match status" value="1"/>
</dbReference>
<dbReference type="InterPro" id="IPR051261">
    <property type="entry name" value="NLR"/>
</dbReference>